<gene>
    <name evidence="2" type="ORF">IFM89_016068</name>
</gene>
<evidence type="ECO:0000313" key="3">
    <source>
        <dbReference type="Proteomes" id="UP000631114"/>
    </source>
</evidence>
<dbReference type="Proteomes" id="UP000631114">
    <property type="component" value="Unassembled WGS sequence"/>
</dbReference>
<comment type="caution">
    <text evidence="2">The sequence shown here is derived from an EMBL/GenBank/DDBJ whole genome shotgun (WGS) entry which is preliminary data.</text>
</comment>
<dbReference type="GO" id="GO:0006508">
    <property type="term" value="P:proteolysis"/>
    <property type="evidence" value="ECO:0007669"/>
    <property type="project" value="InterPro"/>
</dbReference>
<evidence type="ECO:0000259" key="1">
    <source>
        <dbReference type="Pfam" id="PF00112"/>
    </source>
</evidence>
<feature type="domain" description="Peptidase C1A papain C-terminal" evidence="1">
    <location>
        <begin position="20"/>
        <end position="76"/>
    </location>
</feature>
<dbReference type="Pfam" id="PF00112">
    <property type="entry name" value="Peptidase_C1"/>
    <property type="match status" value="1"/>
</dbReference>
<dbReference type="InterPro" id="IPR038765">
    <property type="entry name" value="Papain-like_cys_pep_sf"/>
</dbReference>
<name>A0A835ICV0_9MAGN</name>
<proteinExistence type="predicted"/>
<dbReference type="InterPro" id="IPR000668">
    <property type="entry name" value="Peptidase_C1A_C"/>
</dbReference>
<dbReference type="SUPFAM" id="SSF54001">
    <property type="entry name" value="Cysteine proteinases"/>
    <property type="match status" value="1"/>
</dbReference>
<dbReference type="AlphaFoldDB" id="A0A835ICV0"/>
<reference evidence="2 3" key="1">
    <citation type="submission" date="2020-10" db="EMBL/GenBank/DDBJ databases">
        <title>The Coptis chinensis genome and diversification of protoberbering-type alkaloids.</title>
        <authorList>
            <person name="Wang B."/>
            <person name="Shu S."/>
            <person name="Song C."/>
            <person name="Liu Y."/>
        </authorList>
    </citation>
    <scope>NUCLEOTIDE SEQUENCE [LARGE SCALE GENOMIC DNA]</scope>
    <source>
        <strain evidence="2">HL-2020</strain>
        <tissue evidence="2">Leaf</tissue>
    </source>
</reference>
<organism evidence="2 3">
    <name type="scientific">Coptis chinensis</name>
    <dbReference type="NCBI Taxonomy" id="261450"/>
    <lineage>
        <taxon>Eukaryota</taxon>
        <taxon>Viridiplantae</taxon>
        <taxon>Streptophyta</taxon>
        <taxon>Embryophyta</taxon>
        <taxon>Tracheophyta</taxon>
        <taxon>Spermatophyta</taxon>
        <taxon>Magnoliopsida</taxon>
        <taxon>Ranunculales</taxon>
        <taxon>Ranunculaceae</taxon>
        <taxon>Coptidoideae</taxon>
        <taxon>Coptis</taxon>
    </lineage>
</organism>
<keyword evidence="3" id="KW-1185">Reference proteome</keyword>
<dbReference type="Gene3D" id="2.40.50.170">
    <property type="entry name" value="Cysteine proteinases. Chain C"/>
    <property type="match status" value="1"/>
</dbReference>
<sequence length="117" mass="13102">MVSIVLLNKEDKIWHIARKNHLVALGHGVVGVEYWIVKNSWGARWGENGIIRLERNVAGKTNSIGKCVIAMHVLYPTKMGQNLPKPGAFLPASPVKPRICLRQLLLLPCQQQSKETK</sequence>
<protein>
    <recommendedName>
        <fullName evidence="1">Peptidase C1A papain C-terminal domain-containing protein</fullName>
    </recommendedName>
</protein>
<accession>A0A835ICV0</accession>
<evidence type="ECO:0000313" key="2">
    <source>
        <dbReference type="EMBL" id="KAF9614223.1"/>
    </source>
</evidence>
<dbReference type="GO" id="GO:0008234">
    <property type="term" value="F:cysteine-type peptidase activity"/>
    <property type="evidence" value="ECO:0007669"/>
    <property type="project" value="InterPro"/>
</dbReference>
<dbReference type="OrthoDB" id="10253408at2759"/>
<dbReference type="EMBL" id="JADFTS010000003">
    <property type="protein sequence ID" value="KAF9614223.1"/>
    <property type="molecule type" value="Genomic_DNA"/>
</dbReference>